<keyword evidence="2" id="KW-1185">Reference proteome</keyword>
<evidence type="ECO:0000313" key="1">
    <source>
        <dbReference type="EMBL" id="CAG8854132.1"/>
    </source>
</evidence>
<comment type="caution">
    <text evidence="1">The sequence shown here is derived from an EMBL/GenBank/DDBJ whole genome shotgun (WGS) entry which is preliminary data.</text>
</comment>
<feature type="non-terminal residue" evidence="1">
    <location>
        <position position="48"/>
    </location>
</feature>
<dbReference type="EMBL" id="CAJVQB010133790">
    <property type="protein sequence ID" value="CAG8854132.1"/>
    <property type="molecule type" value="Genomic_DNA"/>
</dbReference>
<proteinExistence type="predicted"/>
<feature type="non-terminal residue" evidence="1">
    <location>
        <position position="1"/>
    </location>
</feature>
<dbReference type="Proteomes" id="UP000789901">
    <property type="component" value="Unassembled WGS sequence"/>
</dbReference>
<gene>
    <name evidence="1" type="ORF">GMARGA_LOCUS42953</name>
</gene>
<name>A0ABN7XFV5_GIGMA</name>
<protein>
    <submittedName>
        <fullName evidence="1">31519_t:CDS:1</fullName>
    </submittedName>
</protein>
<sequence>IGLYSPILYAIDKSVSSKAYKTRSKSTKNICMLKILKNDYTNKEIENE</sequence>
<organism evidence="1 2">
    <name type="scientific">Gigaspora margarita</name>
    <dbReference type="NCBI Taxonomy" id="4874"/>
    <lineage>
        <taxon>Eukaryota</taxon>
        <taxon>Fungi</taxon>
        <taxon>Fungi incertae sedis</taxon>
        <taxon>Mucoromycota</taxon>
        <taxon>Glomeromycotina</taxon>
        <taxon>Glomeromycetes</taxon>
        <taxon>Diversisporales</taxon>
        <taxon>Gigasporaceae</taxon>
        <taxon>Gigaspora</taxon>
    </lineage>
</organism>
<accession>A0ABN7XFV5</accession>
<reference evidence="1 2" key="1">
    <citation type="submission" date="2021-06" db="EMBL/GenBank/DDBJ databases">
        <authorList>
            <person name="Kallberg Y."/>
            <person name="Tangrot J."/>
            <person name="Rosling A."/>
        </authorList>
    </citation>
    <scope>NUCLEOTIDE SEQUENCE [LARGE SCALE GENOMIC DNA]</scope>
    <source>
        <strain evidence="1 2">120-4 pot B 10/14</strain>
    </source>
</reference>
<evidence type="ECO:0000313" key="2">
    <source>
        <dbReference type="Proteomes" id="UP000789901"/>
    </source>
</evidence>